<dbReference type="Proteomes" id="UP000500961">
    <property type="component" value="Chromosome"/>
</dbReference>
<proteinExistence type="inferred from homology"/>
<evidence type="ECO:0000313" key="3">
    <source>
        <dbReference type="EMBL" id="QKG79993.1"/>
    </source>
</evidence>
<dbReference type="RefSeq" id="WP_173074301.1">
    <property type="nucleotide sequence ID" value="NZ_CP041345.1"/>
</dbReference>
<dbReference type="PANTHER" id="PTHR33279">
    <property type="entry name" value="SULFUR CARRIER PROTEIN YEDF-RELATED"/>
    <property type="match status" value="1"/>
</dbReference>
<accession>A0A7D3XZN9</accession>
<dbReference type="GO" id="GO:0016740">
    <property type="term" value="F:transferase activity"/>
    <property type="evidence" value="ECO:0007669"/>
    <property type="project" value="UniProtKB-KW"/>
</dbReference>
<evidence type="ECO:0000259" key="2">
    <source>
        <dbReference type="PROSITE" id="PS01148"/>
    </source>
</evidence>
<reference evidence="3 4" key="1">
    <citation type="submission" date="2019-07" db="EMBL/GenBank/DDBJ databases">
        <title>Thalassofilum flectens gen. nov., sp. nov., a novel moderate thermophilic anaerobe from a shallow sea hot spring in Kunashir Island (Russia), representing a new family in the order Bacteroidales, and proposal of Thalassofilacea fam. nov.</title>
        <authorList>
            <person name="Kochetkova T.V."/>
            <person name="Podosokorskaya O.A."/>
            <person name="Novikov A."/>
            <person name="Elcheninov A.G."/>
            <person name="Toshchakov S.V."/>
            <person name="Kublanov I.V."/>
        </authorList>
    </citation>
    <scope>NUCLEOTIDE SEQUENCE [LARGE SCALE GENOMIC DNA]</scope>
    <source>
        <strain evidence="3 4">38-H</strain>
    </source>
</reference>
<dbReference type="PROSITE" id="PS01148">
    <property type="entry name" value="UPF0033"/>
    <property type="match status" value="1"/>
</dbReference>
<dbReference type="Pfam" id="PF02635">
    <property type="entry name" value="DsrE"/>
    <property type="match status" value="1"/>
</dbReference>
<dbReference type="AlphaFoldDB" id="A0A7D3XZN9"/>
<keyword evidence="4" id="KW-1185">Reference proteome</keyword>
<dbReference type="SUPFAM" id="SSF64307">
    <property type="entry name" value="SirA-like"/>
    <property type="match status" value="1"/>
</dbReference>
<gene>
    <name evidence="3" type="primary">yedF</name>
    <name evidence="3" type="ORF">FHG85_06855</name>
</gene>
<keyword evidence="3" id="KW-0808">Transferase</keyword>
<organism evidence="3 4">
    <name type="scientific">Tenuifilum thalassicum</name>
    <dbReference type="NCBI Taxonomy" id="2590900"/>
    <lineage>
        <taxon>Bacteria</taxon>
        <taxon>Pseudomonadati</taxon>
        <taxon>Bacteroidota</taxon>
        <taxon>Bacteroidia</taxon>
        <taxon>Bacteroidales</taxon>
        <taxon>Tenuifilaceae</taxon>
        <taxon>Tenuifilum</taxon>
    </lineage>
</organism>
<dbReference type="InterPro" id="IPR001455">
    <property type="entry name" value="TusA-like"/>
</dbReference>
<dbReference type="InterPro" id="IPR003787">
    <property type="entry name" value="Sulphur_relay_DsrE/F-like"/>
</dbReference>
<dbReference type="InterPro" id="IPR027396">
    <property type="entry name" value="DsrEFH-like"/>
</dbReference>
<comment type="similarity">
    <text evidence="1">Belongs to the sulfur carrier protein TusA family.</text>
</comment>
<protein>
    <submittedName>
        <fullName evidence="3">Sulfurtransferase-like selenium metabolism protein YedF</fullName>
    </submittedName>
</protein>
<dbReference type="SUPFAM" id="SSF75169">
    <property type="entry name" value="DsrEFH-like"/>
    <property type="match status" value="1"/>
</dbReference>
<dbReference type="NCBIfam" id="TIGR03527">
    <property type="entry name" value="selenium_YedF"/>
    <property type="match status" value="1"/>
</dbReference>
<dbReference type="Gene3D" id="3.30.110.40">
    <property type="entry name" value="TusA-like domain"/>
    <property type="match status" value="1"/>
</dbReference>
<dbReference type="PANTHER" id="PTHR33279:SF6">
    <property type="entry name" value="SULFUR CARRIER PROTEIN YEDF-RELATED"/>
    <property type="match status" value="1"/>
</dbReference>
<name>A0A7D3XZN9_9BACT</name>
<dbReference type="Gene3D" id="3.40.1260.10">
    <property type="entry name" value="DsrEFH-like"/>
    <property type="match status" value="1"/>
</dbReference>
<evidence type="ECO:0000256" key="1">
    <source>
        <dbReference type="ARBA" id="ARBA00008984"/>
    </source>
</evidence>
<dbReference type="Pfam" id="PF01206">
    <property type="entry name" value="TusA"/>
    <property type="match status" value="1"/>
</dbReference>
<dbReference type="InterPro" id="IPR036868">
    <property type="entry name" value="TusA-like_sf"/>
</dbReference>
<dbReference type="InterPro" id="IPR019870">
    <property type="entry name" value="Se_metab_YedF"/>
</dbReference>
<dbReference type="EMBL" id="CP041345">
    <property type="protein sequence ID" value="QKG79993.1"/>
    <property type="molecule type" value="Genomic_DNA"/>
</dbReference>
<sequence length="204" mass="22419">MERIVDCKGLLCPQPLILTKRALKEVVKGEILKVIIDNATSCQNVTRFLTDNNIEFKTSEADGVYTLTIITPGADFSPKKEAEEYCEISNPKTVSYIVQITSDFIGSGNEDLGRILMKGFLNTLPDIEELPSEIICYNSGVLLAKKGTDTAKSLLKLKNMGVKITLCGTCVDFYGIKEEIEVGEISNMLYIAEKLTSGVKVVKP</sequence>
<dbReference type="KEGG" id="ttz:FHG85_06855"/>
<evidence type="ECO:0000313" key="4">
    <source>
        <dbReference type="Proteomes" id="UP000500961"/>
    </source>
</evidence>
<feature type="domain" description="UPF0033" evidence="2">
    <location>
        <begin position="5"/>
        <end position="29"/>
    </location>
</feature>